<dbReference type="CDD" id="cd08204">
    <property type="entry name" value="ArfGap"/>
    <property type="match status" value="1"/>
</dbReference>
<feature type="region of interest" description="Disordered" evidence="5">
    <location>
        <begin position="244"/>
        <end position="274"/>
    </location>
</feature>
<feature type="region of interest" description="Disordered" evidence="5">
    <location>
        <begin position="147"/>
        <end position="171"/>
    </location>
</feature>
<keyword evidence="6" id="KW-0812">Transmembrane</keyword>
<dbReference type="PRINTS" id="PR00405">
    <property type="entry name" value="REVINTRACTNG"/>
</dbReference>
<keyword evidence="6" id="KW-0472">Membrane</keyword>
<feature type="transmembrane region" description="Helical" evidence="6">
    <location>
        <begin position="675"/>
        <end position="695"/>
    </location>
</feature>
<feature type="compositionally biased region" description="Basic and acidic residues" evidence="5">
    <location>
        <begin position="11"/>
        <end position="24"/>
    </location>
</feature>
<dbReference type="PROSITE" id="PS50115">
    <property type="entry name" value="ARFGAP"/>
    <property type="match status" value="1"/>
</dbReference>
<keyword evidence="6" id="KW-1133">Transmembrane helix</keyword>
<evidence type="ECO:0000256" key="1">
    <source>
        <dbReference type="ARBA" id="ARBA00022723"/>
    </source>
</evidence>
<evidence type="ECO:0000256" key="4">
    <source>
        <dbReference type="PROSITE-ProRule" id="PRU00288"/>
    </source>
</evidence>
<dbReference type="GO" id="GO:0005096">
    <property type="term" value="F:GTPase activator activity"/>
    <property type="evidence" value="ECO:0007669"/>
    <property type="project" value="InterPro"/>
</dbReference>
<dbReference type="Gene3D" id="1.10.220.150">
    <property type="entry name" value="Arf GTPase activating protein"/>
    <property type="match status" value="1"/>
</dbReference>
<accession>A0A7S3V7C2</accession>
<evidence type="ECO:0000256" key="5">
    <source>
        <dbReference type="SAM" id="MobiDB-lite"/>
    </source>
</evidence>
<feature type="transmembrane region" description="Helical" evidence="6">
    <location>
        <begin position="945"/>
        <end position="966"/>
    </location>
</feature>
<feature type="domain" description="Arf-GAP" evidence="7">
    <location>
        <begin position="1077"/>
        <end position="1221"/>
    </location>
</feature>
<dbReference type="SUPFAM" id="SSF57863">
    <property type="entry name" value="ArfGap/RecO-like zinc finger"/>
    <property type="match status" value="1"/>
</dbReference>
<name>A0A7S3V7C2_9STRA</name>
<feature type="compositionally biased region" description="Acidic residues" evidence="5">
    <location>
        <begin position="151"/>
        <end position="162"/>
    </location>
</feature>
<dbReference type="Gene3D" id="1.20.1250.20">
    <property type="entry name" value="MFS general substrate transporter like domains"/>
    <property type="match status" value="1"/>
</dbReference>
<dbReference type="InterPro" id="IPR011701">
    <property type="entry name" value="MFS"/>
</dbReference>
<dbReference type="Pfam" id="PF07690">
    <property type="entry name" value="MFS_1"/>
    <property type="match status" value="1"/>
</dbReference>
<sequence>MVNERSSLLLRRQDKRNAPKRDDAMSIVQPGQNRFSTNGRNRQNHHQPDFMTDPNDTNLPGPRNAVINDSSSSTMSTYAWERNGLHHSKPHLLPFHRNRTEKEDVDLIQVEEDAIIRSSSSMAVRKLNARMHVRNKVYSPELEQHVMNSFDDSDDPDGEYEMNDSQGRTVNTSSFSIRKEETLIDLCVEHEGDGNNTEVDITFKDALVDDLSKNEGGKIMRTDKKKNFESFDSLSNTFKSMVGNHIGSSQAQSDPLSPPRPNMQSVLSPAATPDRAKRAISTLFGKAVSVPENNSFNEIQLLPSESLLDKVSHKVNDDDNSTFQYPQSRDLPTQAPISHTHGQNSLYNHQHDKHRVAATHENPSLLPIKKQNRIHQNDKQNILIDDPFSYTARSTMNHRRDAQLNNSSMAQSWFGPSLNYTSQTIPASTERENPNGFIQEHQLLDRLHEKNYVPNQPFPLFKRVVNTARDLKGLLNKLNTALCISYCLTTAASCVPITLIPTIAMDILSQDDDENGNDDANSLEASATFFASTVATYAILGTAFGKFINGPLGDIFGARRVACLYALLLSVSLTMLSWGQSSWSVIYFCAAVEFFQSVQWPCIAVILAAHYGKDNSTRNRINEGSHLDPQTASVEMVEKYEKAIYITSVGSRFGALFASISTSMLLSLIKDSWRAVARLAALGSFLGCIILYLFVTDSPGKIHDPQNPVKEFPAEFSSNQYFRQQRLGKNVTTMSDLIDKVFLLLRKSLLVFRRNVVPSLRSVLSNYTFWIVAIAHSGGLMVCSSVRILGTYFRDTSYGAISENEAGVVTLGLSVGVLTGLAIGGNAFANLSANARARKKMITNLYVLAITMCYTLSFLALPFIRKGIRSSTLVALLQVTASFCMGAGVAVQVYCIPAIVQQSFGANKGLYLSYTDGVACIVSSMVWRIVGNAVEEGNPQGTGWFYGWAAVALLVILAGLLMVQFVEHYFCRENSMGQSMNGNRSAKDEATITSHDSNRSIEHLTENGMRLWRNRPEFLKSPSVMSLGSPEVNSILSIGDGDDDDDTTTIIFEDVTLPINFDDIENEDLFKNPDDVKQVLLDLLELKGNNACVDCQAPYPRWISIILPNKIALNHRGASKPLLLPIGCICCSECAGSHRKLGTHLVFVRSIDHDTFKMHEVASLRRGGNIRVNMIYEALLKDLSAKPSPASIPSQRNRFISTKYEKKLWYRAPIPQENVENSIDNETSRSAIELVSNSSIIIRAISKRSVFETPAPFDQQMQDDYVSFVRCGSDDGESVLGPKGNHNNLDECASNSSDESWHISQNQRRGLDDLINL</sequence>
<organism evidence="8">
    <name type="scientific">Chaetoceros debilis</name>
    <dbReference type="NCBI Taxonomy" id="122233"/>
    <lineage>
        <taxon>Eukaryota</taxon>
        <taxon>Sar</taxon>
        <taxon>Stramenopiles</taxon>
        <taxon>Ochrophyta</taxon>
        <taxon>Bacillariophyta</taxon>
        <taxon>Coscinodiscophyceae</taxon>
        <taxon>Chaetocerotophycidae</taxon>
        <taxon>Chaetocerotales</taxon>
        <taxon>Chaetocerotaceae</taxon>
        <taxon>Chaetoceros</taxon>
    </lineage>
</organism>
<feature type="region of interest" description="Disordered" evidence="5">
    <location>
        <begin position="1"/>
        <end position="72"/>
    </location>
</feature>
<dbReference type="PANTHER" id="PTHR23180">
    <property type="entry name" value="CENTAURIN/ARF"/>
    <property type="match status" value="1"/>
</dbReference>
<gene>
    <name evidence="8" type="ORF">CDEB00056_LOCUS7043</name>
</gene>
<reference evidence="8" key="1">
    <citation type="submission" date="2021-01" db="EMBL/GenBank/DDBJ databases">
        <authorList>
            <person name="Corre E."/>
            <person name="Pelletier E."/>
            <person name="Niang G."/>
            <person name="Scheremetjew M."/>
            <person name="Finn R."/>
            <person name="Kale V."/>
            <person name="Holt S."/>
            <person name="Cochrane G."/>
            <person name="Meng A."/>
            <person name="Brown T."/>
            <person name="Cohen L."/>
        </authorList>
    </citation>
    <scope>NUCLEOTIDE SEQUENCE</scope>
    <source>
        <strain evidence="8">MM31A-1</strain>
    </source>
</reference>
<dbReference type="EMBL" id="HBIO01009180">
    <property type="protein sequence ID" value="CAE0462202.1"/>
    <property type="molecule type" value="Transcribed_RNA"/>
</dbReference>
<protein>
    <recommendedName>
        <fullName evidence="7">Arf-GAP domain-containing protein</fullName>
    </recommendedName>
</protein>
<dbReference type="InterPro" id="IPR045258">
    <property type="entry name" value="ACAP1/2/3-like"/>
</dbReference>
<dbReference type="GO" id="GO:0022857">
    <property type="term" value="F:transmembrane transporter activity"/>
    <property type="evidence" value="ECO:0007669"/>
    <property type="project" value="InterPro"/>
</dbReference>
<dbReference type="InterPro" id="IPR037278">
    <property type="entry name" value="ARFGAP/RecO"/>
</dbReference>
<dbReference type="SMART" id="SM00105">
    <property type="entry name" value="ArfGap"/>
    <property type="match status" value="1"/>
</dbReference>
<dbReference type="GO" id="GO:0008270">
    <property type="term" value="F:zinc ion binding"/>
    <property type="evidence" value="ECO:0007669"/>
    <property type="project" value="UniProtKB-KW"/>
</dbReference>
<evidence type="ECO:0000259" key="7">
    <source>
        <dbReference type="PROSITE" id="PS50115"/>
    </source>
</evidence>
<dbReference type="SUPFAM" id="SSF103473">
    <property type="entry name" value="MFS general substrate transporter"/>
    <property type="match status" value="1"/>
</dbReference>
<feature type="compositionally biased region" description="Polar residues" evidence="5">
    <location>
        <begin position="29"/>
        <end position="41"/>
    </location>
</feature>
<feature type="transmembrane region" description="Helical" evidence="6">
    <location>
        <begin position="649"/>
        <end position="669"/>
    </location>
</feature>
<dbReference type="InterPro" id="IPR038508">
    <property type="entry name" value="ArfGAP_dom_sf"/>
</dbReference>
<evidence type="ECO:0000313" key="8">
    <source>
        <dbReference type="EMBL" id="CAE0462202.1"/>
    </source>
</evidence>
<dbReference type="CDD" id="cd06174">
    <property type="entry name" value="MFS"/>
    <property type="match status" value="1"/>
</dbReference>
<dbReference type="InterPro" id="IPR001164">
    <property type="entry name" value="ArfGAP_dom"/>
</dbReference>
<keyword evidence="3" id="KW-0862">Zinc</keyword>
<feature type="transmembrane region" description="Helical" evidence="6">
    <location>
        <begin position="585"/>
        <end position="611"/>
    </location>
</feature>
<dbReference type="InterPro" id="IPR036259">
    <property type="entry name" value="MFS_trans_sf"/>
</dbReference>
<keyword evidence="1" id="KW-0479">Metal-binding</keyword>
<proteinExistence type="predicted"/>
<feature type="compositionally biased region" description="Polar residues" evidence="5">
    <location>
        <begin position="1293"/>
        <end position="1305"/>
    </location>
</feature>
<feature type="transmembrane region" description="Helical" evidence="6">
    <location>
        <begin position="876"/>
        <end position="899"/>
    </location>
</feature>
<feature type="transmembrane region" description="Helical" evidence="6">
    <location>
        <begin position="561"/>
        <end position="579"/>
    </location>
</feature>
<keyword evidence="2 4" id="KW-0863">Zinc-finger</keyword>
<evidence type="ECO:0000256" key="2">
    <source>
        <dbReference type="ARBA" id="ARBA00022771"/>
    </source>
</evidence>
<evidence type="ECO:0000256" key="3">
    <source>
        <dbReference type="ARBA" id="ARBA00022833"/>
    </source>
</evidence>
<feature type="compositionally biased region" description="Polar residues" evidence="5">
    <location>
        <begin position="246"/>
        <end position="255"/>
    </location>
</feature>
<dbReference type="Pfam" id="PF01412">
    <property type="entry name" value="ArfGap"/>
    <property type="match status" value="1"/>
</dbReference>
<feature type="transmembrane region" description="Helical" evidence="6">
    <location>
        <begin position="809"/>
        <end position="833"/>
    </location>
</feature>
<feature type="transmembrane region" description="Helical" evidence="6">
    <location>
        <begin position="529"/>
        <end position="549"/>
    </location>
</feature>
<dbReference type="PANTHER" id="PTHR23180:SF410">
    <property type="entry name" value="BAR DOMAIN PROTEIN (AFU_ORTHOLOGUE AFUA_2G11475)"/>
    <property type="match status" value="1"/>
</dbReference>
<evidence type="ECO:0000256" key="6">
    <source>
        <dbReference type="SAM" id="Phobius"/>
    </source>
</evidence>
<feature type="region of interest" description="Disordered" evidence="5">
    <location>
        <begin position="1279"/>
        <end position="1305"/>
    </location>
</feature>
<feature type="transmembrane region" description="Helical" evidence="6">
    <location>
        <begin position="767"/>
        <end position="789"/>
    </location>
</feature>
<feature type="transmembrane region" description="Helical" evidence="6">
    <location>
        <begin position="845"/>
        <end position="864"/>
    </location>
</feature>
<feature type="transmembrane region" description="Helical" evidence="6">
    <location>
        <begin position="911"/>
        <end position="930"/>
    </location>
</feature>